<dbReference type="AlphaFoldDB" id="A0A1Z2SJY5"/>
<organism evidence="4 5">
    <name type="scientific">Vibrio gazogenes</name>
    <dbReference type="NCBI Taxonomy" id="687"/>
    <lineage>
        <taxon>Bacteria</taxon>
        <taxon>Pseudomonadati</taxon>
        <taxon>Pseudomonadota</taxon>
        <taxon>Gammaproteobacteria</taxon>
        <taxon>Vibrionales</taxon>
        <taxon>Vibrionaceae</taxon>
        <taxon>Vibrio</taxon>
    </lineage>
</organism>
<dbReference type="SUPFAM" id="SSF46689">
    <property type="entry name" value="Homeodomain-like"/>
    <property type="match status" value="1"/>
</dbReference>
<dbReference type="InterPro" id="IPR001647">
    <property type="entry name" value="HTH_TetR"/>
</dbReference>
<dbReference type="RefSeq" id="WP_088134766.1">
    <property type="nucleotide sequence ID" value="NZ_CP018836.1"/>
</dbReference>
<dbReference type="PANTHER" id="PTHR30328">
    <property type="entry name" value="TRANSCRIPTIONAL REPRESSOR"/>
    <property type="match status" value="1"/>
</dbReference>
<dbReference type="Pfam" id="PF00440">
    <property type="entry name" value="TetR_N"/>
    <property type="match status" value="1"/>
</dbReference>
<dbReference type="Gene3D" id="1.10.357.10">
    <property type="entry name" value="Tetracycline Repressor, domain 2"/>
    <property type="match status" value="1"/>
</dbReference>
<gene>
    <name evidence="4" type="ORF">BSQ33_17220</name>
</gene>
<evidence type="ECO:0000259" key="3">
    <source>
        <dbReference type="PROSITE" id="PS50977"/>
    </source>
</evidence>
<dbReference type="InterPro" id="IPR009057">
    <property type="entry name" value="Homeodomain-like_sf"/>
</dbReference>
<dbReference type="Gene3D" id="1.10.10.60">
    <property type="entry name" value="Homeodomain-like"/>
    <property type="match status" value="1"/>
</dbReference>
<dbReference type="InterPro" id="IPR050109">
    <property type="entry name" value="HTH-type_TetR-like_transc_reg"/>
</dbReference>
<proteinExistence type="predicted"/>
<dbReference type="PROSITE" id="PS50977">
    <property type="entry name" value="HTH_TETR_2"/>
    <property type="match status" value="1"/>
</dbReference>
<protein>
    <submittedName>
        <fullName evidence="4">TetR family transcriptional regulator</fullName>
    </submittedName>
</protein>
<accession>A0A1Z2SJY5</accession>
<reference evidence="4 5" key="1">
    <citation type="submission" date="2016-12" db="EMBL/GenBank/DDBJ databases">
        <authorList>
            <person name="Song W.-J."/>
            <person name="Kurnit D.M."/>
        </authorList>
    </citation>
    <scope>NUCLEOTIDE SEQUENCE [LARGE SCALE GENOMIC DNA]</scope>
    <source>
        <strain evidence="4 5">ATCC 43942</strain>
    </source>
</reference>
<sequence length="217" mass="24995">MKQMSSRKAPTGAIRQRNEALILQAAADEFVKHGYKGTSVQAIADRVHLPKANILYYFRSKKGLYLAVLEDILNLWNQGFSEAALEQPPDEVIERYIQGKMRYSRTHPKESKIFALELINGAQHIQNAMQLPMVKWTEKTATIIQIWIERGLIRPIEPLYLLFMIWGTTQFYADCDTEITLIKKRPLNDQEFDDATQFVVDMVLRGLGLRVDKIISI</sequence>
<dbReference type="Pfam" id="PF08362">
    <property type="entry name" value="TetR_C_3"/>
    <property type="match status" value="1"/>
</dbReference>
<feature type="DNA-binding region" description="H-T-H motif" evidence="2">
    <location>
        <begin position="39"/>
        <end position="58"/>
    </location>
</feature>
<evidence type="ECO:0000256" key="2">
    <source>
        <dbReference type="PROSITE-ProRule" id="PRU00335"/>
    </source>
</evidence>
<evidence type="ECO:0000313" key="4">
    <source>
        <dbReference type="EMBL" id="ASA57498.1"/>
    </source>
</evidence>
<dbReference type="PANTHER" id="PTHR30328:SF54">
    <property type="entry name" value="HTH-TYPE TRANSCRIPTIONAL REPRESSOR SCO4008"/>
    <property type="match status" value="1"/>
</dbReference>
<evidence type="ECO:0000256" key="1">
    <source>
        <dbReference type="ARBA" id="ARBA00023125"/>
    </source>
</evidence>
<feature type="domain" description="HTH tetR-type" evidence="3">
    <location>
        <begin position="16"/>
        <end position="76"/>
    </location>
</feature>
<dbReference type="Proteomes" id="UP000196708">
    <property type="component" value="Chromosome 2"/>
</dbReference>
<dbReference type="KEGG" id="vga:BSQ33_17220"/>
<dbReference type="EMBL" id="CP018836">
    <property type="protein sequence ID" value="ASA57498.1"/>
    <property type="molecule type" value="Genomic_DNA"/>
</dbReference>
<keyword evidence="1 2" id="KW-0238">DNA-binding</keyword>
<dbReference type="InterPro" id="IPR013573">
    <property type="entry name" value="Tscrpt_reg_YcdC_C"/>
</dbReference>
<dbReference type="OrthoDB" id="6860332at2"/>
<name>A0A1Z2SJY5_VIBGA</name>
<dbReference type="PRINTS" id="PR00455">
    <property type="entry name" value="HTHTETR"/>
</dbReference>
<dbReference type="GO" id="GO:0003677">
    <property type="term" value="F:DNA binding"/>
    <property type="evidence" value="ECO:0007669"/>
    <property type="project" value="UniProtKB-UniRule"/>
</dbReference>
<evidence type="ECO:0000313" key="5">
    <source>
        <dbReference type="Proteomes" id="UP000196708"/>
    </source>
</evidence>
<dbReference type="GO" id="GO:0045892">
    <property type="term" value="P:negative regulation of DNA-templated transcription"/>
    <property type="evidence" value="ECO:0007669"/>
    <property type="project" value="InterPro"/>
</dbReference>
<dbReference type="SUPFAM" id="SSF48498">
    <property type="entry name" value="Tetracyclin repressor-like, C-terminal domain"/>
    <property type="match status" value="1"/>
</dbReference>
<dbReference type="InterPro" id="IPR036271">
    <property type="entry name" value="Tet_transcr_reg_TetR-rel_C_sf"/>
</dbReference>